<sequence>MIASERAMFIINQLNNRGIIGLTTLAKELNVSDTTIRRDFEKLENEGKLKRVQGGAARVCDCEQAPYSTWFNEIVTMNDAEKGMVARHAAQVVKDGECVFLDAGTSMVPLIDYLANRKVKIVTYNELIVRKLINPIAEIYIIGGQFASNHSMSIGPIAQEMLDQFYFDHIFLSCSGVDLENSVAYTNEMESVIMKRIALKNTNHRYLLADADKLNKRGFYQYTSTENFDAVFCTQDKLNRQIPDNFVMVL</sequence>
<evidence type="ECO:0000256" key="1">
    <source>
        <dbReference type="ARBA" id="ARBA00023015"/>
    </source>
</evidence>
<dbReference type="Pfam" id="PF08220">
    <property type="entry name" value="HTH_DeoR"/>
    <property type="match status" value="1"/>
</dbReference>
<evidence type="ECO:0000259" key="4">
    <source>
        <dbReference type="PROSITE" id="PS51000"/>
    </source>
</evidence>
<dbReference type="InterPro" id="IPR036388">
    <property type="entry name" value="WH-like_DNA-bd_sf"/>
</dbReference>
<dbReference type="RefSeq" id="WP_092753713.1">
    <property type="nucleotide sequence ID" value="NZ_FOCG01000001.1"/>
</dbReference>
<feature type="domain" description="HTH deoR-type" evidence="4">
    <location>
        <begin position="3"/>
        <end position="58"/>
    </location>
</feature>
<dbReference type="PANTHER" id="PTHR30363">
    <property type="entry name" value="HTH-TYPE TRANSCRIPTIONAL REGULATOR SRLR-RELATED"/>
    <property type="match status" value="1"/>
</dbReference>
<dbReference type="InterPro" id="IPR001034">
    <property type="entry name" value="DeoR_HTH"/>
</dbReference>
<keyword evidence="1" id="KW-0805">Transcription regulation</keyword>
<dbReference type="InterPro" id="IPR050313">
    <property type="entry name" value="Carb_Metab_HTH_regulators"/>
</dbReference>
<dbReference type="EMBL" id="FOCG01000001">
    <property type="protein sequence ID" value="SEM79741.1"/>
    <property type="molecule type" value="Genomic_DNA"/>
</dbReference>
<protein>
    <submittedName>
        <fullName evidence="5">Transcriptional regulator, DeoR family</fullName>
    </submittedName>
</protein>
<organism evidence="5 6">
    <name type="scientific">Hydrogenoanaerobacterium saccharovorans</name>
    <dbReference type="NCBI Taxonomy" id="474960"/>
    <lineage>
        <taxon>Bacteria</taxon>
        <taxon>Bacillati</taxon>
        <taxon>Bacillota</taxon>
        <taxon>Clostridia</taxon>
        <taxon>Eubacteriales</taxon>
        <taxon>Oscillospiraceae</taxon>
        <taxon>Hydrogenoanaerobacterium</taxon>
    </lineage>
</organism>
<dbReference type="Pfam" id="PF00455">
    <property type="entry name" value="DeoRC"/>
    <property type="match status" value="1"/>
</dbReference>
<dbReference type="PANTHER" id="PTHR30363:SF44">
    <property type="entry name" value="AGA OPERON TRANSCRIPTIONAL REPRESSOR-RELATED"/>
    <property type="match status" value="1"/>
</dbReference>
<dbReference type="AlphaFoldDB" id="A0A1H8B9W5"/>
<dbReference type="Gene3D" id="3.40.50.1360">
    <property type="match status" value="1"/>
</dbReference>
<evidence type="ECO:0000256" key="2">
    <source>
        <dbReference type="ARBA" id="ARBA00023125"/>
    </source>
</evidence>
<dbReference type="GO" id="GO:0003677">
    <property type="term" value="F:DNA binding"/>
    <property type="evidence" value="ECO:0007669"/>
    <property type="project" value="UniProtKB-KW"/>
</dbReference>
<proteinExistence type="predicted"/>
<keyword evidence="6" id="KW-1185">Reference proteome</keyword>
<keyword evidence="3" id="KW-0804">Transcription</keyword>
<dbReference type="SMART" id="SM00420">
    <property type="entry name" value="HTH_DEOR"/>
    <property type="match status" value="1"/>
</dbReference>
<evidence type="ECO:0000313" key="6">
    <source>
        <dbReference type="Proteomes" id="UP000199158"/>
    </source>
</evidence>
<dbReference type="SMART" id="SM01134">
    <property type="entry name" value="DeoRC"/>
    <property type="match status" value="1"/>
</dbReference>
<dbReference type="PROSITE" id="PS51000">
    <property type="entry name" value="HTH_DEOR_2"/>
    <property type="match status" value="1"/>
</dbReference>
<evidence type="ECO:0000313" key="5">
    <source>
        <dbReference type="EMBL" id="SEM79741.1"/>
    </source>
</evidence>
<dbReference type="InterPro" id="IPR036390">
    <property type="entry name" value="WH_DNA-bd_sf"/>
</dbReference>
<dbReference type="PRINTS" id="PR00037">
    <property type="entry name" value="HTHLACR"/>
</dbReference>
<dbReference type="InterPro" id="IPR037171">
    <property type="entry name" value="NagB/RpiA_transferase-like"/>
</dbReference>
<dbReference type="STRING" id="474960.SAMN05216180_1795"/>
<keyword evidence="2" id="KW-0238">DNA-binding</keyword>
<gene>
    <name evidence="5" type="ORF">SAMN05216180_1795</name>
</gene>
<dbReference type="Gene3D" id="1.10.10.10">
    <property type="entry name" value="Winged helix-like DNA-binding domain superfamily/Winged helix DNA-binding domain"/>
    <property type="match status" value="1"/>
</dbReference>
<dbReference type="GO" id="GO:0003700">
    <property type="term" value="F:DNA-binding transcription factor activity"/>
    <property type="evidence" value="ECO:0007669"/>
    <property type="project" value="InterPro"/>
</dbReference>
<dbReference type="InterPro" id="IPR014036">
    <property type="entry name" value="DeoR-like_C"/>
</dbReference>
<dbReference type="Proteomes" id="UP000199158">
    <property type="component" value="Unassembled WGS sequence"/>
</dbReference>
<dbReference type="SUPFAM" id="SSF46785">
    <property type="entry name" value="Winged helix' DNA-binding domain"/>
    <property type="match status" value="1"/>
</dbReference>
<accession>A0A1H8B9W5</accession>
<dbReference type="InterPro" id="IPR018356">
    <property type="entry name" value="Tscrpt_reg_HTH_DeoR_CS"/>
</dbReference>
<reference evidence="5 6" key="1">
    <citation type="submission" date="2016-10" db="EMBL/GenBank/DDBJ databases">
        <authorList>
            <person name="de Groot N.N."/>
        </authorList>
    </citation>
    <scope>NUCLEOTIDE SEQUENCE [LARGE SCALE GENOMIC DNA]</scope>
    <source>
        <strain evidence="5 6">CGMCC 1.5070</strain>
    </source>
</reference>
<dbReference type="PROSITE" id="PS00894">
    <property type="entry name" value="HTH_DEOR_1"/>
    <property type="match status" value="1"/>
</dbReference>
<name>A0A1H8B9W5_9FIRM</name>
<dbReference type="SUPFAM" id="SSF100950">
    <property type="entry name" value="NagB/RpiA/CoA transferase-like"/>
    <property type="match status" value="1"/>
</dbReference>
<evidence type="ECO:0000256" key="3">
    <source>
        <dbReference type="ARBA" id="ARBA00023163"/>
    </source>
</evidence>
<dbReference type="OrthoDB" id="9797223at2"/>